<proteinExistence type="predicted"/>
<protein>
    <recommendedName>
        <fullName evidence="3">Transaldolase</fullName>
    </recommendedName>
</protein>
<dbReference type="EMBL" id="FNZN01000001">
    <property type="protein sequence ID" value="SEK49611.1"/>
    <property type="molecule type" value="Genomic_DNA"/>
</dbReference>
<dbReference type="Gene3D" id="3.40.30.10">
    <property type="entry name" value="Glutaredoxin"/>
    <property type="match status" value="1"/>
</dbReference>
<dbReference type="AlphaFoldDB" id="A0A1H7HH20"/>
<dbReference type="STRING" id="228957.SAMN04488008_101586"/>
<name>A0A1H7HH20_9FLAO</name>
<dbReference type="SUPFAM" id="SSF52833">
    <property type="entry name" value="Thioredoxin-like"/>
    <property type="match status" value="1"/>
</dbReference>
<accession>A0A1H7HH20</accession>
<gene>
    <name evidence="1" type="ORF">SAMN04488008_101586</name>
</gene>
<evidence type="ECO:0000313" key="2">
    <source>
        <dbReference type="Proteomes" id="UP000198990"/>
    </source>
</evidence>
<dbReference type="Proteomes" id="UP000198990">
    <property type="component" value="Unassembled WGS sequence"/>
</dbReference>
<evidence type="ECO:0008006" key="3">
    <source>
        <dbReference type="Google" id="ProtNLM"/>
    </source>
</evidence>
<dbReference type="PROSITE" id="PS51257">
    <property type="entry name" value="PROKAR_LIPOPROTEIN"/>
    <property type="match status" value="1"/>
</dbReference>
<reference evidence="2" key="1">
    <citation type="submission" date="2016-10" db="EMBL/GenBank/DDBJ databases">
        <authorList>
            <person name="Varghese N."/>
            <person name="Submissions S."/>
        </authorList>
    </citation>
    <scope>NUCLEOTIDE SEQUENCE [LARGE SCALE GENOMIC DNA]</scope>
    <source>
        <strain evidence="2">DSM 16471</strain>
    </source>
</reference>
<sequence>MLFLKGISASYYMTRILLSTFIILLLGCSTAKKDSDTVLFAGEIVNPTSTQVILMKGRQKIDSAQIDENNRFKFNLHYLENGLYHFNLSPEYQYVYLEKGDSLMVRLNTSYFDESLVFSGSNEEINNFLLELFLAAEEEDLAMYAENYELEPNDFLDKIKSLRDDKLNRLNELKVETTMSDGGYELLKGSIDYTYNRYKEIYPFQHKRKTTEENLHDLPKDFYSYRKNLDFDNQNLTYLRPYYDFMKAHFGNLSYMSCMNECIDGNSGAGKQLHFNKHKLHLIDSLVVDKELRDNLFRNVAFDYLLKRKDASENTEIFLKEFKNVSKNNMHIEEIENLYQGILNLQPSKMLPNLTVVSFDNENKTLNEIAIGKKVMFYFWSGSNKKQYQEIFKRIAELKEKKPDYELIGINIKTDHNDWKVILKTLQVDTSLQYQSNNFKELTEKLVLYPLNKAIITDNAMIVDGFSNIYYN</sequence>
<organism evidence="1 2">
    <name type="scientific">Maribacter orientalis</name>
    <dbReference type="NCBI Taxonomy" id="228957"/>
    <lineage>
        <taxon>Bacteria</taxon>
        <taxon>Pseudomonadati</taxon>
        <taxon>Bacteroidota</taxon>
        <taxon>Flavobacteriia</taxon>
        <taxon>Flavobacteriales</taxon>
        <taxon>Flavobacteriaceae</taxon>
        <taxon>Maribacter</taxon>
    </lineage>
</organism>
<dbReference type="InterPro" id="IPR036249">
    <property type="entry name" value="Thioredoxin-like_sf"/>
</dbReference>
<keyword evidence="2" id="KW-1185">Reference proteome</keyword>
<evidence type="ECO:0000313" key="1">
    <source>
        <dbReference type="EMBL" id="SEK49611.1"/>
    </source>
</evidence>